<organism evidence="2 3">
    <name type="scientific">Candidatus Kaiserbacteria bacterium CG10_big_fil_rev_8_21_14_0_10_59_10</name>
    <dbReference type="NCBI Taxonomy" id="1974612"/>
    <lineage>
        <taxon>Bacteria</taxon>
        <taxon>Candidatus Kaiseribacteriota</taxon>
    </lineage>
</organism>
<comment type="caution">
    <text evidence="2">The sequence shown here is derived from an EMBL/GenBank/DDBJ whole genome shotgun (WGS) entry which is preliminary data.</text>
</comment>
<dbReference type="EMBL" id="PFBM01000009">
    <property type="protein sequence ID" value="PIR82643.1"/>
    <property type="molecule type" value="Genomic_DNA"/>
</dbReference>
<dbReference type="GO" id="GO:0006313">
    <property type="term" value="P:DNA transposition"/>
    <property type="evidence" value="ECO:0007669"/>
    <property type="project" value="InterPro"/>
</dbReference>
<evidence type="ECO:0000313" key="2">
    <source>
        <dbReference type="EMBL" id="PIR82643.1"/>
    </source>
</evidence>
<proteinExistence type="predicted"/>
<protein>
    <recommendedName>
        <fullName evidence="1">Transposase IS200-like domain-containing protein</fullName>
    </recommendedName>
</protein>
<name>A0A2H0U8A1_9BACT</name>
<feature type="domain" description="Transposase IS200-like" evidence="1">
    <location>
        <begin position="4"/>
        <end position="143"/>
    </location>
</feature>
<sequence length="225" mass="26407">MENEALELYHALNRGVEKRTIFMDDSDHARFVHNLYEFNDSAPANNDRRLASMIELRSQSLVPRDTIVDVHGWCLMGNHYHLLLSEKVEGGLSLFLRKLNVGYAMYFNEKYKRTGTLFQGRTKKIHITSDAYFLHILHYIHLNPLDFLDGATSWRMRELEDAHSALAYLDEYRWSSYMDYCGRKNFPSILTTALYTDVFGNYRKTIASFLRDMDLSEVRPFLLND</sequence>
<dbReference type="SMART" id="SM01321">
    <property type="entry name" value="Y1_Tnp"/>
    <property type="match status" value="1"/>
</dbReference>
<evidence type="ECO:0000259" key="1">
    <source>
        <dbReference type="SMART" id="SM01321"/>
    </source>
</evidence>
<dbReference type="GO" id="GO:0004803">
    <property type="term" value="F:transposase activity"/>
    <property type="evidence" value="ECO:0007669"/>
    <property type="project" value="InterPro"/>
</dbReference>
<dbReference type="SUPFAM" id="SSF143422">
    <property type="entry name" value="Transposase IS200-like"/>
    <property type="match status" value="1"/>
</dbReference>
<dbReference type="Gene3D" id="3.30.70.1290">
    <property type="entry name" value="Transposase IS200-like"/>
    <property type="match status" value="1"/>
</dbReference>
<dbReference type="InterPro" id="IPR036515">
    <property type="entry name" value="Transposase_17_sf"/>
</dbReference>
<accession>A0A2H0U8A1</accession>
<evidence type="ECO:0000313" key="3">
    <source>
        <dbReference type="Proteomes" id="UP000231379"/>
    </source>
</evidence>
<dbReference type="PANTHER" id="PTHR34322:SF2">
    <property type="entry name" value="TRANSPOSASE IS200-LIKE DOMAIN-CONTAINING PROTEIN"/>
    <property type="match status" value="1"/>
</dbReference>
<gene>
    <name evidence="2" type="ORF">COU20_01210</name>
</gene>
<reference evidence="3" key="1">
    <citation type="submission" date="2017-09" db="EMBL/GenBank/DDBJ databases">
        <title>Depth-based differentiation of microbial function through sediment-hosted aquifers and enrichment of novel symbionts in the deep terrestrial subsurface.</title>
        <authorList>
            <person name="Probst A.J."/>
            <person name="Ladd B."/>
            <person name="Jarett J.K."/>
            <person name="Geller-Mcgrath D.E."/>
            <person name="Sieber C.M.K."/>
            <person name="Emerson J.B."/>
            <person name="Anantharaman K."/>
            <person name="Thomas B.C."/>
            <person name="Malmstrom R."/>
            <person name="Stieglmeier M."/>
            <person name="Klingl A."/>
            <person name="Woyke T."/>
            <person name="Ryan C.M."/>
            <person name="Banfield J.F."/>
        </authorList>
    </citation>
    <scope>NUCLEOTIDE SEQUENCE [LARGE SCALE GENOMIC DNA]</scope>
</reference>
<dbReference type="GO" id="GO:0003677">
    <property type="term" value="F:DNA binding"/>
    <property type="evidence" value="ECO:0007669"/>
    <property type="project" value="InterPro"/>
</dbReference>
<dbReference type="Proteomes" id="UP000231379">
    <property type="component" value="Unassembled WGS sequence"/>
</dbReference>
<dbReference type="InterPro" id="IPR002686">
    <property type="entry name" value="Transposase_17"/>
</dbReference>
<dbReference type="AlphaFoldDB" id="A0A2H0U8A1"/>
<dbReference type="PANTHER" id="PTHR34322">
    <property type="entry name" value="TRANSPOSASE, Y1_TNP DOMAIN-CONTAINING"/>
    <property type="match status" value="1"/>
</dbReference>